<name>A0A200PNY5_MACCD</name>
<protein>
    <recommendedName>
        <fullName evidence="4">FRIGIDA-like protein</fullName>
    </recommendedName>
</protein>
<comment type="similarity">
    <text evidence="1 4">Belongs to the Frigida family.</text>
</comment>
<dbReference type="OrthoDB" id="1917867at2759"/>
<dbReference type="AlphaFoldDB" id="A0A200PNY5"/>
<evidence type="ECO:0000256" key="5">
    <source>
        <dbReference type="SAM" id="MobiDB-lite"/>
    </source>
</evidence>
<accession>A0A200PNY5</accession>
<comment type="caution">
    <text evidence="6">The sequence shown here is derived from an EMBL/GenBank/DDBJ whole genome shotgun (WGS) entry which is preliminary data.</text>
</comment>
<dbReference type="STRING" id="56857.A0A200PNY5"/>
<dbReference type="InterPro" id="IPR012474">
    <property type="entry name" value="Frigida"/>
</dbReference>
<keyword evidence="7" id="KW-1185">Reference proteome</keyword>
<dbReference type="GO" id="GO:0030154">
    <property type="term" value="P:cell differentiation"/>
    <property type="evidence" value="ECO:0007669"/>
    <property type="project" value="UniProtKB-KW"/>
</dbReference>
<dbReference type="OMA" id="VEMWKEH"/>
<dbReference type="Proteomes" id="UP000195402">
    <property type="component" value="Unassembled WGS sequence"/>
</dbReference>
<evidence type="ECO:0000256" key="1">
    <source>
        <dbReference type="ARBA" id="ARBA00008956"/>
    </source>
</evidence>
<dbReference type="InParanoid" id="A0A200PNY5"/>
<evidence type="ECO:0000313" key="6">
    <source>
        <dbReference type="EMBL" id="OUZ99923.1"/>
    </source>
</evidence>
<proteinExistence type="inferred from homology"/>
<sequence>MATEVIHRDRIQKAFSELETQKALLTNCTQLWKNLSTHFSSLEESLLQQTKALDSKLETLDSETKKTLEAIEQRENSIPERESAAIARVEEQKQAALVEIEKTDTGSLELEEALKSYCRKMDSVGLLKFMVAKRKESVTLRSKISHAIAESVDPFRLILDAMEDFLSLKAAKVGVSDRRWACGTLLQGLFPAPDLDGKTPSVAGSIAERAGNIAESWKGKMDNQEGDDMGPAEAAMFLQMVVGFGLKSKFDKEFLKKLVLGFPSRREMPKLAAALGFGEKIGDIIDELVKSGKEIEAVDFACESGLTERFPPVSLLRSYLRNSRKNANTMLKNGHYNAAATESASNLELNSLKAIIRCVEEHKLESEFTLESLRKRVTQLEKARVDKRKSVAVGNKPQNKRSRGGGGGGGGGGPAHFRSAKAGRGTNPYPSYGRRNQAPPVHHQHPAAGYSGPYSYPNQPMYDVPPSTSYTGSFGGGHSRSPAPVPQTYPYKPEDMAVGGVARPSAASYPAQPPSYGGYDYGSGAPATYQPSFPQ</sequence>
<feature type="region of interest" description="Disordered" evidence="5">
    <location>
        <begin position="382"/>
        <end position="535"/>
    </location>
</feature>
<keyword evidence="3 4" id="KW-0287">Flowering</keyword>
<feature type="compositionally biased region" description="Gly residues" evidence="5">
    <location>
        <begin position="404"/>
        <end position="414"/>
    </location>
</feature>
<feature type="compositionally biased region" description="Low complexity" evidence="5">
    <location>
        <begin position="502"/>
        <end position="527"/>
    </location>
</feature>
<keyword evidence="4" id="KW-0217">Developmental protein</keyword>
<dbReference type="PANTHER" id="PTHR31791">
    <property type="entry name" value="FRIGIDA-LIKE PROTEIN 3-RELATED"/>
    <property type="match status" value="1"/>
</dbReference>
<keyword evidence="2 4" id="KW-0221">Differentiation</keyword>
<evidence type="ECO:0000313" key="7">
    <source>
        <dbReference type="Proteomes" id="UP000195402"/>
    </source>
</evidence>
<dbReference type="Pfam" id="PF07899">
    <property type="entry name" value="Frigida"/>
    <property type="match status" value="1"/>
</dbReference>
<dbReference type="GO" id="GO:0009908">
    <property type="term" value="P:flower development"/>
    <property type="evidence" value="ECO:0007669"/>
    <property type="project" value="UniProtKB-KW"/>
</dbReference>
<reference evidence="6 7" key="1">
    <citation type="journal article" date="2017" name="Mol. Plant">
        <title>The Genome of Medicinal Plant Macleaya cordata Provides New Insights into Benzylisoquinoline Alkaloids Metabolism.</title>
        <authorList>
            <person name="Liu X."/>
            <person name="Liu Y."/>
            <person name="Huang P."/>
            <person name="Ma Y."/>
            <person name="Qing Z."/>
            <person name="Tang Q."/>
            <person name="Cao H."/>
            <person name="Cheng P."/>
            <person name="Zheng Y."/>
            <person name="Yuan Z."/>
            <person name="Zhou Y."/>
            <person name="Liu J."/>
            <person name="Tang Z."/>
            <person name="Zhuo Y."/>
            <person name="Zhang Y."/>
            <person name="Yu L."/>
            <person name="Huang J."/>
            <person name="Yang P."/>
            <person name="Peng Q."/>
            <person name="Zhang J."/>
            <person name="Jiang W."/>
            <person name="Zhang Z."/>
            <person name="Lin K."/>
            <person name="Ro D.K."/>
            <person name="Chen X."/>
            <person name="Xiong X."/>
            <person name="Shang Y."/>
            <person name="Huang S."/>
            <person name="Zeng J."/>
        </authorList>
    </citation>
    <scope>NUCLEOTIDE SEQUENCE [LARGE SCALE GENOMIC DNA]</scope>
    <source>
        <strain evidence="7">cv. BLH2017</strain>
        <tissue evidence="6">Root</tissue>
    </source>
</reference>
<organism evidence="6 7">
    <name type="scientific">Macleaya cordata</name>
    <name type="common">Five-seeded plume-poppy</name>
    <name type="synonym">Bocconia cordata</name>
    <dbReference type="NCBI Taxonomy" id="56857"/>
    <lineage>
        <taxon>Eukaryota</taxon>
        <taxon>Viridiplantae</taxon>
        <taxon>Streptophyta</taxon>
        <taxon>Embryophyta</taxon>
        <taxon>Tracheophyta</taxon>
        <taxon>Spermatophyta</taxon>
        <taxon>Magnoliopsida</taxon>
        <taxon>Ranunculales</taxon>
        <taxon>Papaveraceae</taxon>
        <taxon>Papaveroideae</taxon>
        <taxon>Macleaya</taxon>
    </lineage>
</organism>
<evidence type="ECO:0000256" key="2">
    <source>
        <dbReference type="ARBA" id="ARBA00022782"/>
    </source>
</evidence>
<evidence type="ECO:0000256" key="4">
    <source>
        <dbReference type="RuleBase" id="RU364012"/>
    </source>
</evidence>
<dbReference type="EMBL" id="MVGT01004386">
    <property type="protein sequence ID" value="OUZ99923.1"/>
    <property type="molecule type" value="Genomic_DNA"/>
</dbReference>
<dbReference type="PANTHER" id="PTHR31791:SF10">
    <property type="entry name" value="FRIGIDA-LIKE PROTEIN"/>
    <property type="match status" value="1"/>
</dbReference>
<gene>
    <name evidence="6" type="ORF">BVC80_9069g31</name>
</gene>
<evidence type="ECO:0000256" key="3">
    <source>
        <dbReference type="ARBA" id="ARBA00023089"/>
    </source>
</evidence>